<name>A0A420HJC6_9PEZI</name>
<evidence type="ECO:0000313" key="2">
    <source>
        <dbReference type="EMBL" id="RKF57536.1"/>
    </source>
</evidence>
<accession>A0A420HJC6</accession>
<evidence type="ECO:0000256" key="1">
    <source>
        <dbReference type="SAM" id="SignalP"/>
    </source>
</evidence>
<feature type="signal peptide" evidence="1">
    <location>
        <begin position="1"/>
        <end position="20"/>
    </location>
</feature>
<sequence length="45" mass="5331">MLIIELYSMWLLFSPTCCFSTDYHTKAKASLILLIFLRFSELQRS</sequence>
<reference evidence="2 3" key="1">
    <citation type="journal article" date="2018" name="BMC Genomics">
        <title>Comparative genome analyses reveal sequence features reflecting distinct modes of host-adaptation between dicot and monocot powdery mildew.</title>
        <authorList>
            <person name="Wu Y."/>
            <person name="Ma X."/>
            <person name="Pan Z."/>
            <person name="Kale S.D."/>
            <person name="Song Y."/>
            <person name="King H."/>
            <person name="Zhang Q."/>
            <person name="Presley C."/>
            <person name="Deng X."/>
            <person name="Wei C.I."/>
            <person name="Xiao S."/>
        </authorList>
    </citation>
    <scope>NUCLEOTIDE SEQUENCE [LARGE SCALE GENOMIC DNA]</scope>
    <source>
        <strain evidence="2">UMSG2</strain>
    </source>
</reference>
<dbReference type="EMBL" id="MCFK01007353">
    <property type="protein sequence ID" value="RKF57536.1"/>
    <property type="molecule type" value="Genomic_DNA"/>
</dbReference>
<keyword evidence="1" id="KW-0732">Signal</keyword>
<feature type="chain" id="PRO_5019371270" evidence="1">
    <location>
        <begin position="21"/>
        <end position="45"/>
    </location>
</feature>
<evidence type="ECO:0000313" key="3">
    <source>
        <dbReference type="Proteomes" id="UP000286134"/>
    </source>
</evidence>
<organism evidence="2 3">
    <name type="scientific">Erysiphe neolycopersici</name>
    <dbReference type="NCBI Taxonomy" id="212602"/>
    <lineage>
        <taxon>Eukaryota</taxon>
        <taxon>Fungi</taxon>
        <taxon>Dikarya</taxon>
        <taxon>Ascomycota</taxon>
        <taxon>Pezizomycotina</taxon>
        <taxon>Leotiomycetes</taxon>
        <taxon>Erysiphales</taxon>
        <taxon>Erysiphaceae</taxon>
        <taxon>Erysiphe</taxon>
    </lineage>
</organism>
<keyword evidence="3" id="KW-1185">Reference proteome</keyword>
<gene>
    <name evidence="2" type="ORF">OnM2_c6570o5</name>
</gene>
<proteinExistence type="predicted"/>
<dbReference type="AlphaFoldDB" id="A0A420HJC6"/>
<dbReference type="Proteomes" id="UP000286134">
    <property type="component" value="Unassembled WGS sequence"/>
</dbReference>
<comment type="caution">
    <text evidence="2">The sequence shown here is derived from an EMBL/GenBank/DDBJ whole genome shotgun (WGS) entry which is preliminary data.</text>
</comment>
<protein>
    <submittedName>
        <fullName evidence="2">Uncharacterized protein</fullName>
    </submittedName>
</protein>
<dbReference type="OrthoDB" id="3900342at2759"/>